<name>A0A0D3AFF6_BRAOL</name>
<dbReference type="STRING" id="109376.A0A0D3AFF6"/>
<dbReference type="GO" id="GO:0007005">
    <property type="term" value="P:mitochondrion organization"/>
    <property type="evidence" value="ECO:0007669"/>
    <property type="project" value="TreeGrafter"/>
</dbReference>
<dbReference type="OMA" id="SAGCTIC"/>
<sequence>MDAELESSPAVHPSFQYPLTIVIRVAGKRVYLEVPSVVFDAKPLANTDSELLKYFKDSKVHFINGQGYQIDVSEADKTVMYKAINLASYVGKQVLYEQTPVGFAIGLAKGYVEGQATAFIDGLAWYVKTMLVEESEEGICSINVIGQVGMETDESACIAYEVAQRILLRKQPGNTFFTNSKVYVYMPTSDGASAGCTICTSLLSLAMNKSVRKNLAMSGEITPTGGIFQIGHVKDKTMGARRSQLKTIIYPEANRREFDELPENVKEGLDVHFVDEYEQIFELAFN</sequence>
<feature type="active site" evidence="1">
    <location>
        <position position="236"/>
    </location>
</feature>
<keyword evidence="1" id="KW-0378">Hydrolase</keyword>
<evidence type="ECO:0000256" key="1">
    <source>
        <dbReference type="PROSITE-ProRule" id="PRU01122"/>
    </source>
</evidence>
<evidence type="ECO:0000313" key="4">
    <source>
        <dbReference type="Proteomes" id="UP000032141"/>
    </source>
</evidence>
<keyword evidence="4" id="KW-1185">Reference proteome</keyword>
<dbReference type="GO" id="GO:0006515">
    <property type="term" value="P:protein quality control for misfolded or incompletely synthesized proteins"/>
    <property type="evidence" value="ECO:0007669"/>
    <property type="project" value="TreeGrafter"/>
</dbReference>
<evidence type="ECO:0000259" key="2">
    <source>
        <dbReference type="PROSITE" id="PS51786"/>
    </source>
</evidence>
<dbReference type="Proteomes" id="UP000032141">
    <property type="component" value="Chromosome C1"/>
</dbReference>
<dbReference type="PANTHER" id="PTHR43718:SF2">
    <property type="entry name" value="LON PROTEASE HOMOLOG, MITOCHONDRIAL"/>
    <property type="match status" value="1"/>
</dbReference>
<dbReference type="AlphaFoldDB" id="A0A0D3AFF6"/>
<dbReference type="InterPro" id="IPR014721">
    <property type="entry name" value="Ribsml_uS5_D2-typ_fold_subgr"/>
</dbReference>
<keyword evidence="1" id="KW-0720">Serine protease</keyword>
<dbReference type="InterPro" id="IPR027065">
    <property type="entry name" value="Lon_Prtase"/>
</dbReference>
<dbReference type="PROSITE" id="PS51786">
    <property type="entry name" value="LON_PROTEOLYTIC"/>
    <property type="match status" value="1"/>
</dbReference>
<comment type="similarity">
    <text evidence="1">Belongs to the peptidase S16 family.</text>
</comment>
<protein>
    <recommendedName>
        <fullName evidence="2">Lon proteolytic domain-containing protein</fullName>
    </recommendedName>
</protein>
<dbReference type="GO" id="GO:0004252">
    <property type="term" value="F:serine-type endopeptidase activity"/>
    <property type="evidence" value="ECO:0007669"/>
    <property type="project" value="UniProtKB-UniRule"/>
</dbReference>
<accession>A0A0D3AFF6</accession>
<dbReference type="InterPro" id="IPR008269">
    <property type="entry name" value="Lon_proteolytic"/>
</dbReference>
<dbReference type="GO" id="GO:0051131">
    <property type="term" value="P:chaperone-mediated protein complex assembly"/>
    <property type="evidence" value="ECO:0007669"/>
    <property type="project" value="TreeGrafter"/>
</dbReference>
<dbReference type="HOGENOM" id="CLU_974353_0_0_1"/>
<dbReference type="InterPro" id="IPR020568">
    <property type="entry name" value="Ribosomal_Su5_D2-typ_SF"/>
</dbReference>
<dbReference type="SUPFAM" id="SSF54211">
    <property type="entry name" value="Ribosomal protein S5 domain 2-like"/>
    <property type="match status" value="1"/>
</dbReference>
<dbReference type="PANTHER" id="PTHR43718">
    <property type="entry name" value="LON PROTEASE"/>
    <property type="match status" value="1"/>
</dbReference>
<organism evidence="3 4">
    <name type="scientific">Brassica oleracea var. oleracea</name>
    <dbReference type="NCBI Taxonomy" id="109376"/>
    <lineage>
        <taxon>Eukaryota</taxon>
        <taxon>Viridiplantae</taxon>
        <taxon>Streptophyta</taxon>
        <taxon>Embryophyta</taxon>
        <taxon>Tracheophyta</taxon>
        <taxon>Spermatophyta</taxon>
        <taxon>Magnoliopsida</taxon>
        <taxon>eudicotyledons</taxon>
        <taxon>Gunneridae</taxon>
        <taxon>Pentapetalae</taxon>
        <taxon>rosids</taxon>
        <taxon>malvids</taxon>
        <taxon>Brassicales</taxon>
        <taxon>Brassicaceae</taxon>
        <taxon>Brassiceae</taxon>
        <taxon>Brassica</taxon>
    </lineage>
</organism>
<reference evidence="3 4" key="1">
    <citation type="journal article" date="2014" name="Genome Biol.">
        <title>Transcriptome and methylome profiling reveals relics of genome dominance in the mesopolyploid Brassica oleracea.</title>
        <authorList>
            <person name="Parkin I.A."/>
            <person name="Koh C."/>
            <person name="Tang H."/>
            <person name="Robinson S.J."/>
            <person name="Kagale S."/>
            <person name="Clarke W.E."/>
            <person name="Town C.D."/>
            <person name="Nixon J."/>
            <person name="Krishnakumar V."/>
            <person name="Bidwell S.L."/>
            <person name="Denoeud F."/>
            <person name="Belcram H."/>
            <person name="Links M.G."/>
            <person name="Just J."/>
            <person name="Clarke C."/>
            <person name="Bender T."/>
            <person name="Huebert T."/>
            <person name="Mason A.S."/>
            <person name="Pires J.C."/>
            <person name="Barker G."/>
            <person name="Moore J."/>
            <person name="Walley P.G."/>
            <person name="Manoli S."/>
            <person name="Batley J."/>
            <person name="Edwards D."/>
            <person name="Nelson M.N."/>
            <person name="Wang X."/>
            <person name="Paterson A.H."/>
            <person name="King G."/>
            <person name="Bancroft I."/>
            <person name="Chalhoub B."/>
            <person name="Sharpe A.G."/>
        </authorList>
    </citation>
    <scope>NUCLEOTIDE SEQUENCE</scope>
    <source>
        <strain evidence="3 4">cv. TO1000</strain>
    </source>
</reference>
<dbReference type="EnsemblPlants" id="Bo1g150350.1">
    <property type="protein sequence ID" value="Bo1g150350.1"/>
    <property type="gene ID" value="Bo1g150350"/>
</dbReference>
<dbReference type="eggNOG" id="KOG2004">
    <property type="taxonomic scope" value="Eukaryota"/>
</dbReference>
<dbReference type="GO" id="GO:0003697">
    <property type="term" value="F:single-stranded DNA binding"/>
    <property type="evidence" value="ECO:0007669"/>
    <property type="project" value="TreeGrafter"/>
</dbReference>
<feature type="active site" evidence="1">
    <location>
        <position position="193"/>
    </location>
</feature>
<dbReference type="Gene3D" id="3.30.230.10">
    <property type="match status" value="1"/>
</dbReference>
<keyword evidence="1" id="KW-0645">Protease</keyword>
<feature type="domain" description="Lon proteolytic" evidence="2">
    <location>
        <begin position="190"/>
        <end position="286"/>
    </location>
</feature>
<reference evidence="3" key="2">
    <citation type="submission" date="2015-03" db="UniProtKB">
        <authorList>
            <consortium name="EnsemblPlants"/>
        </authorList>
    </citation>
    <scope>IDENTIFICATION</scope>
</reference>
<evidence type="ECO:0000313" key="3">
    <source>
        <dbReference type="EnsemblPlants" id="Bo1g150350.1"/>
    </source>
</evidence>
<dbReference type="Gramene" id="Bo1g150350.1">
    <property type="protein sequence ID" value="Bo1g150350.1"/>
    <property type="gene ID" value="Bo1g150350"/>
</dbReference>
<dbReference type="GO" id="GO:0005759">
    <property type="term" value="C:mitochondrial matrix"/>
    <property type="evidence" value="ECO:0007669"/>
    <property type="project" value="TreeGrafter"/>
</dbReference>
<dbReference type="GO" id="GO:0005524">
    <property type="term" value="F:ATP binding"/>
    <property type="evidence" value="ECO:0007669"/>
    <property type="project" value="InterPro"/>
</dbReference>
<dbReference type="GO" id="GO:0004176">
    <property type="term" value="F:ATP-dependent peptidase activity"/>
    <property type="evidence" value="ECO:0007669"/>
    <property type="project" value="UniProtKB-UniRule"/>
</dbReference>
<dbReference type="PRINTS" id="PR00830">
    <property type="entry name" value="ENDOLAPTASE"/>
</dbReference>
<dbReference type="Pfam" id="PF05362">
    <property type="entry name" value="Lon_C"/>
    <property type="match status" value="1"/>
</dbReference>
<proteinExistence type="inferred from homology"/>